<accession>A0A1U7ITF7</accession>
<dbReference type="RefSeq" id="WP_073591480.1">
    <property type="nucleotide sequence ID" value="NZ_MRCE01000001.1"/>
</dbReference>
<dbReference type="STRING" id="454136.NIES2119_00375"/>
<comment type="caution">
    <text evidence="2">The sequence shown here is derived from an EMBL/GenBank/DDBJ whole genome shotgun (WGS) entry which is preliminary data.</text>
</comment>
<feature type="transmembrane region" description="Helical" evidence="1">
    <location>
        <begin position="84"/>
        <end position="101"/>
    </location>
</feature>
<evidence type="ECO:0000313" key="3">
    <source>
        <dbReference type="Proteomes" id="UP000185860"/>
    </source>
</evidence>
<dbReference type="Pfam" id="PF04306">
    <property type="entry name" value="DUF456"/>
    <property type="match status" value="1"/>
</dbReference>
<feature type="transmembrane region" description="Helical" evidence="1">
    <location>
        <begin position="107"/>
        <end position="125"/>
    </location>
</feature>
<name>A0A1U7ITF7_9CYAN</name>
<dbReference type="OrthoDB" id="428631at2"/>
<organism evidence="2 3">
    <name type="scientific">[Phormidium ambiguum] IAM M-71</name>
    <dbReference type="NCBI Taxonomy" id="454136"/>
    <lineage>
        <taxon>Bacteria</taxon>
        <taxon>Bacillati</taxon>
        <taxon>Cyanobacteriota</taxon>
        <taxon>Cyanophyceae</taxon>
        <taxon>Oscillatoriophycideae</taxon>
        <taxon>Aerosakkonematales</taxon>
        <taxon>Aerosakkonemataceae</taxon>
        <taxon>Floridanema</taxon>
    </lineage>
</organism>
<dbReference type="EMBL" id="MRCE01000001">
    <property type="protein sequence ID" value="OKH40806.1"/>
    <property type="molecule type" value="Genomic_DNA"/>
</dbReference>
<sequence>MVILYWLLIVLMVVGIVGALVPGIPGASLILISIVIWGAIDGFTQGVWIALGTALAVLLLSIGIDFLAAYWGGKQAGASNWGQIGAFVGLTLGFFGFLPALPFGGPLVGILVGPLLGAIIGEFLYHQELQLIPRLKLAATAGVGIVVGTLVGRLIQGILAIASVVVFIYTTWPPGVA</sequence>
<feature type="transmembrane region" description="Helical" evidence="1">
    <location>
        <begin position="137"/>
        <end position="170"/>
    </location>
</feature>
<dbReference type="Proteomes" id="UP000185860">
    <property type="component" value="Unassembled WGS sequence"/>
</dbReference>
<dbReference type="AlphaFoldDB" id="A0A1U7ITF7"/>
<feature type="transmembrane region" description="Helical" evidence="1">
    <location>
        <begin position="46"/>
        <end position="72"/>
    </location>
</feature>
<reference evidence="2 3" key="1">
    <citation type="submission" date="2016-11" db="EMBL/GenBank/DDBJ databases">
        <title>Draft Genome Sequences of Nine Cyanobacterial Strains from Diverse Habitats.</title>
        <authorList>
            <person name="Zhu T."/>
            <person name="Hou S."/>
            <person name="Lu X."/>
            <person name="Hess W.R."/>
        </authorList>
    </citation>
    <scope>NUCLEOTIDE SEQUENCE [LARGE SCALE GENOMIC DNA]</scope>
    <source>
        <strain evidence="2 3">IAM M-71</strain>
    </source>
</reference>
<proteinExistence type="predicted"/>
<evidence type="ECO:0000313" key="2">
    <source>
        <dbReference type="EMBL" id="OKH40806.1"/>
    </source>
</evidence>
<evidence type="ECO:0000256" key="1">
    <source>
        <dbReference type="SAM" id="Phobius"/>
    </source>
</evidence>
<dbReference type="PANTHER" id="PTHR39165:SF1">
    <property type="entry name" value="DUF456 DOMAIN-CONTAINING PROTEIN"/>
    <property type="match status" value="1"/>
</dbReference>
<protein>
    <recommendedName>
        <fullName evidence="4">DUF456 domain-containing protein</fullName>
    </recommendedName>
</protein>
<keyword evidence="1" id="KW-0812">Transmembrane</keyword>
<keyword evidence="1" id="KW-1133">Transmembrane helix</keyword>
<feature type="transmembrane region" description="Helical" evidence="1">
    <location>
        <begin position="7"/>
        <end position="40"/>
    </location>
</feature>
<keyword evidence="1" id="KW-0472">Membrane</keyword>
<dbReference type="PANTHER" id="PTHR39165">
    <property type="entry name" value="IG HYPOTHETICAL 17883"/>
    <property type="match status" value="1"/>
</dbReference>
<gene>
    <name evidence="2" type="ORF">NIES2119_00375</name>
</gene>
<dbReference type="InterPro" id="IPR007403">
    <property type="entry name" value="DUF456"/>
</dbReference>
<evidence type="ECO:0008006" key="4">
    <source>
        <dbReference type="Google" id="ProtNLM"/>
    </source>
</evidence>